<feature type="transmembrane region" description="Helical" evidence="8">
    <location>
        <begin position="40"/>
        <end position="58"/>
    </location>
</feature>
<dbReference type="HOGENOM" id="CLU_054508_1_0_5"/>
<evidence type="ECO:0000256" key="7">
    <source>
        <dbReference type="ARBA" id="ARBA00023136"/>
    </source>
</evidence>
<feature type="domain" description="EamA" evidence="9">
    <location>
        <begin position="151"/>
        <end position="281"/>
    </location>
</feature>
<dbReference type="eggNOG" id="COG2962">
    <property type="taxonomic scope" value="Bacteria"/>
</dbReference>
<evidence type="ECO:0000313" key="10">
    <source>
        <dbReference type="EMBL" id="EPX81432.1"/>
    </source>
</evidence>
<organism evidence="10 11">
    <name type="scientific">Salipiger mucosus DSM 16094</name>
    <dbReference type="NCBI Taxonomy" id="1123237"/>
    <lineage>
        <taxon>Bacteria</taxon>
        <taxon>Pseudomonadati</taxon>
        <taxon>Pseudomonadota</taxon>
        <taxon>Alphaproteobacteria</taxon>
        <taxon>Rhodobacterales</taxon>
        <taxon>Roseobacteraceae</taxon>
        <taxon>Salipiger</taxon>
    </lineage>
</organism>
<feature type="transmembrane region" description="Helical" evidence="8">
    <location>
        <begin position="102"/>
        <end position="119"/>
    </location>
</feature>
<feature type="transmembrane region" description="Helical" evidence="8">
    <location>
        <begin position="124"/>
        <end position="141"/>
    </location>
</feature>
<comment type="caution">
    <text evidence="10">The sequence shown here is derived from an EMBL/GenBank/DDBJ whole genome shotgun (WGS) entry which is preliminary data.</text>
</comment>
<dbReference type="GO" id="GO:0005886">
    <property type="term" value="C:plasma membrane"/>
    <property type="evidence" value="ECO:0007669"/>
    <property type="project" value="UniProtKB-SubCell"/>
</dbReference>
<dbReference type="RefSeq" id="WP_020042255.1">
    <property type="nucleotide sequence ID" value="NZ_KE557277.1"/>
</dbReference>
<protein>
    <submittedName>
        <fullName evidence="10">RarD</fullName>
    </submittedName>
</protein>
<evidence type="ECO:0000256" key="6">
    <source>
        <dbReference type="ARBA" id="ARBA00022989"/>
    </source>
</evidence>
<gene>
    <name evidence="10" type="ORF">Salmuc_05098</name>
</gene>
<evidence type="ECO:0000256" key="5">
    <source>
        <dbReference type="ARBA" id="ARBA00022692"/>
    </source>
</evidence>
<evidence type="ECO:0000259" key="9">
    <source>
        <dbReference type="Pfam" id="PF00892"/>
    </source>
</evidence>
<dbReference type="SUPFAM" id="SSF103481">
    <property type="entry name" value="Multidrug resistance efflux transporter EmrE"/>
    <property type="match status" value="2"/>
</dbReference>
<feature type="transmembrane region" description="Helical" evidence="8">
    <location>
        <begin position="177"/>
        <end position="197"/>
    </location>
</feature>
<dbReference type="InterPro" id="IPR000620">
    <property type="entry name" value="EamA_dom"/>
</dbReference>
<evidence type="ECO:0000256" key="1">
    <source>
        <dbReference type="ARBA" id="ARBA00004651"/>
    </source>
</evidence>
<keyword evidence="6 8" id="KW-1133">Transmembrane helix</keyword>
<proteinExistence type="inferred from homology"/>
<dbReference type="AlphaFoldDB" id="S9QP25"/>
<dbReference type="STRING" id="1123237.Salmuc_05098"/>
<name>S9QP25_9RHOB</name>
<comment type="similarity">
    <text evidence="2">Belongs to the EamA transporter family.</text>
</comment>
<keyword evidence="5 8" id="KW-0812">Transmembrane</keyword>
<dbReference type="NCBIfam" id="TIGR00688">
    <property type="entry name" value="rarD"/>
    <property type="match status" value="1"/>
</dbReference>
<evidence type="ECO:0000256" key="4">
    <source>
        <dbReference type="ARBA" id="ARBA00022475"/>
    </source>
</evidence>
<keyword evidence="4" id="KW-1003">Cell membrane</keyword>
<feature type="domain" description="EamA" evidence="9">
    <location>
        <begin position="6"/>
        <end position="142"/>
    </location>
</feature>
<keyword evidence="11" id="KW-1185">Reference proteome</keyword>
<dbReference type="PANTHER" id="PTHR22911">
    <property type="entry name" value="ACYL-MALONYL CONDENSING ENZYME-RELATED"/>
    <property type="match status" value="1"/>
</dbReference>
<feature type="transmembrane region" description="Helical" evidence="8">
    <location>
        <begin position="70"/>
        <end position="96"/>
    </location>
</feature>
<feature type="transmembrane region" description="Helical" evidence="8">
    <location>
        <begin position="236"/>
        <end position="258"/>
    </location>
</feature>
<accession>S9QP25</accession>
<feature type="transmembrane region" description="Helical" evidence="8">
    <location>
        <begin position="209"/>
        <end position="229"/>
    </location>
</feature>
<dbReference type="PANTHER" id="PTHR22911:SF137">
    <property type="entry name" value="SOLUTE CARRIER FAMILY 35 MEMBER G2-RELATED"/>
    <property type="match status" value="1"/>
</dbReference>
<dbReference type="Pfam" id="PF00892">
    <property type="entry name" value="EamA"/>
    <property type="match status" value="2"/>
</dbReference>
<dbReference type="OrthoDB" id="369870at2"/>
<keyword evidence="7 8" id="KW-0472">Membrane</keyword>
<dbReference type="EMBL" id="APVH01000031">
    <property type="protein sequence ID" value="EPX81432.1"/>
    <property type="molecule type" value="Genomic_DNA"/>
</dbReference>
<dbReference type="InterPro" id="IPR004626">
    <property type="entry name" value="RarD"/>
</dbReference>
<feature type="transmembrane region" description="Helical" evidence="8">
    <location>
        <begin position="147"/>
        <end position="165"/>
    </location>
</feature>
<evidence type="ECO:0000256" key="2">
    <source>
        <dbReference type="ARBA" id="ARBA00007362"/>
    </source>
</evidence>
<feature type="transmembrane region" description="Helical" evidence="8">
    <location>
        <begin position="264"/>
        <end position="285"/>
    </location>
</feature>
<reference evidence="11" key="1">
    <citation type="journal article" date="2014" name="Stand. Genomic Sci.">
        <title>Genome sequence of the exopolysaccharide-producing Salipiger mucosus type strain (DSM 16094(T)), a moderately halophilic member of the Roseobacter clade.</title>
        <authorList>
            <person name="Riedel T."/>
            <person name="Spring S."/>
            <person name="Fiebig A."/>
            <person name="Petersen J."/>
            <person name="Kyrpides N.C."/>
            <person name="Goker M."/>
            <person name="Klenk H.P."/>
        </authorList>
    </citation>
    <scope>NUCLEOTIDE SEQUENCE [LARGE SCALE GENOMIC DNA]</scope>
    <source>
        <strain evidence="11">DSM 16094</strain>
    </source>
</reference>
<evidence type="ECO:0000313" key="11">
    <source>
        <dbReference type="Proteomes" id="UP000015347"/>
    </source>
</evidence>
<evidence type="ECO:0000256" key="8">
    <source>
        <dbReference type="SAM" id="Phobius"/>
    </source>
</evidence>
<evidence type="ECO:0000256" key="3">
    <source>
        <dbReference type="ARBA" id="ARBA00022448"/>
    </source>
</evidence>
<sequence length="304" mass="32503">MSPALTGVLFAVSATAIWGLSPLYYKLLTEVGALELLAHRTVWSALIFCGLVGAQGRLRELRAFTRTPRAFGTLLVAAVMISANWGLFIFAVQVGLVTQSSLGYYMMPLVLVAVGVVAFRERLAVTQWIAVGLAALAVLLLTLRMGVLPWLSLTLAVSFALYGTIKKRLDVGPVVSVTGEVLVLSPLALAWLAYVHSQGDGVFLNDAKLSALLVFSGLISALPLILFSAAAKRVNFATLGLLQYLNPSLQLFCAVVVFREPLAPAQAVAFGLIWAGLALYSAHALRQERARRRMSMAAAGESAM</sequence>
<keyword evidence="3" id="KW-0813">Transport</keyword>
<dbReference type="InterPro" id="IPR037185">
    <property type="entry name" value="EmrE-like"/>
</dbReference>
<comment type="subcellular location">
    <subcellularLocation>
        <location evidence="1">Cell membrane</location>
        <topology evidence="1">Multi-pass membrane protein</topology>
    </subcellularLocation>
</comment>
<dbReference type="Proteomes" id="UP000015347">
    <property type="component" value="Unassembled WGS sequence"/>
</dbReference>